<evidence type="ECO:0000256" key="7">
    <source>
        <dbReference type="SAM" id="MobiDB-lite"/>
    </source>
</evidence>
<dbReference type="Gene3D" id="1.20.1250.20">
    <property type="entry name" value="MFS general substrate transporter like domains"/>
    <property type="match status" value="1"/>
</dbReference>
<feature type="region of interest" description="Disordered" evidence="7">
    <location>
        <begin position="343"/>
        <end position="365"/>
    </location>
</feature>
<evidence type="ECO:0000256" key="2">
    <source>
        <dbReference type="ARBA" id="ARBA00008335"/>
    </source>
</evidence>
<dbReference type="Pfam" id="PF12937">
    <property type="entry name" value="F-box-like"/>
    <property type="match status" value="1"/>
</dbReference>
<dbReference type="InterPro" id="IPR020846">
    <property type="entry name" value="MFS_dom"/>
</dbReference>
<dbReference type="InterPro" id="IPR036259">
    <property type="entry name" value="MFS_trans_sf"/>
</dbReference>
<dbReference type="PROSITE" id="PS50850">
    <property type="entry name" value="MFS"/>
    <property type="match status" value="1"/>
</dbReference>
<proteinExistence type="inferred from homology"/>
<comment type="subcellular location">
    <subcellularLocation>
        <location evidence="1">Membrane</location>
        <topology evidence="1">Multi-pass membrane protein</topology>
    </subcellularLocation>
</comment>
<keyword evidence="12" id="KW-1185">Reference proteome</keyword>
<dbReference type="EMBL" id="NKCI01000178">
    <property type="protein sequence ID" value="RSL49539.1"/>
    <property type="molecule type" value="Genomic_DNA"/>
</dbReference>
<dbReference type="InterPro" id="IPR036047">
    <property type="entry name" value="F-box-like_dom_sf"/>
</dbReference>
<evidence type="ECO:0000256" key="8">
    <source>
        <dbReference type="SAM" id="Phobius"/>
    </source>
</evidence>
<keyword evidence="3 8" id="KW-0812">Transmembrane</keyword>
<dbReference type="InterPro" id="IPR011701">
    <property type="entry name" value="MFS"/>
</dbReference>
<feature type="transmembrane region" description="Helical" evidence="8">
    <location>
        <begin position="521"/>
        <end position="543"/>
    </location>
</feature>
<gene>
    <name evidence="11" type="ORF">CEP54_012399</name>
</gene>
<feature type="transmembrane region" description="Helical" evidence="8">
    <location>
        <begin position="593"/>
        <end position="617"/>
    </location>
</feature>
<reference evidence="11 12" key="1">
    <citation type="submission" date="2017-06" db="EMBL/GenBank/DDBJ databases">
        <title>Comparative genomic analysis of Ambrosia Fusariam Clade fungi.</title>
        <authorList>
            <person name="Stajich J.E."/>
            <person name="Carrillo J."/>
            <person name="Kijimoto T."/>
            <person name="Eskalen A."/>
            <person name="O'Donnell K."/>
            <person name="Kasson M."/>
        </authorList>
    </citation>
    <scope>NUCLEOTIDE SEQUENCE [LARGE SCALE GENOMIC DNA]</scope>
    <source>
        <strain evidence="11 12">NRRL62584</strain>
    </source>
</reference>
<feature type="compositionally biased region" description="Polar residues" evidence="7">
    <location>
        <begin position="353"/>
        <end position="365"/>
    </location>
</feature>
<organism evidence="11 12">
    <name type="scientific">Fusarium duplospermum</name>
    <dbReference type="NCBI Taxonomy" id="1325734"/>
    <lineage>
        <taxon>Eukaryota</taxon>
        <taxon>Fungi</taxon>
        <taxon>Dikarya</taxon>
        <taxon>Ascomycota</taxon>
        <taxon>Pezizomycotina</taxon>
        <taxon>Sordariomycetes</taxon>
        <taxon>Hypocreomycetidae</taxon>
        <taxon>Hypocreales</taxon>
        <taxon>Nectriaceae</taxon>
        <taxon>Fusarium</taxon>
        <taxon>Fusarium solani species complex</taxon>
    </lineage>
</organism>
<protein>
    <recommendedName>
        <fullName evidence="13">Major facilitator superfamily (MFS) profile domain-containing protein</fullName>
    </recommendedName>
</protein>
<feature type="domain" description="F-box" evidence="9">
    <location>
        <begin position="3"/>
        <end position="52"/>
    </location>
</feature>
<feature type="domain" description="Major facilitator superfamily (MFS) profile" evidence="10">
    <location>
        <begin position="395"/>
        <end position="808"/>
    </location>
</feature>
<dbReference type="PANTHER" id="PTHR23502:SF68">
    <property type="entry name" value="MULTIDRUG TRANSPORTER, PUTATIVE (AFU_ORTHOLOGUE AFUA_3G01120)-RELATED"/>
    <property type="match status" value="1"/>
</dbReference>
<keyword evidence="6" id="KW-0325">Glycoprotein</keyword>
<dbReference type="CDD" id="cd17323">
    <property type="entry name" value="MFS_Tpo1_MDR_like"/>
    <property type="match status" value="1"/>
</dbReference>
<dbReference type="OrthoDB" id="5296287at2759"/>
<evidence type="ECO:0000256" key="5">
    <source>
        <dbReference type="ARBA" id="ARBA00023136"/>
    </source>
</evidence>
<evidence type="ECO:0000313" key="11">
    <source>
        <dbReference type="EMBL" id="RSL49539.1"/>
    </source>
</evidence>
<feature type="transmembrane region" description="Helical" evidence="8">
    <location>
        <begin position="771"/>
        <end position="791"/>
    </location>
</feature>
<evidence type="ECO:0008006" key="13">
    <source>
        <dbReference type="Google" id="ProtNLM"/>
    </source>
</evidence>
<feature type="transmembrane region" description="Helical" evidence="8">
    <location>
        <begin position="393"/>
        <end position="419"/>
    </location>
</feature>
<evidence type="ECO:0000259" key="10">
    <source>
        <dbReference type="PROSITE" id="PS50850"/>
    </source>
</evidence>
<feature type="transmembrane region" description="Helical" evidence="8">
    <location>
        <begin position="487"/>
        <end position="509"/>
    </location>
</feature>
<keyword evidence="5 8" id="KW-0472">Membrane</keyword>
<accession>A0A428P980</accession>
<dbReference type="STRING" id="1325734.A0A428P980"/>
<dbReference type="FunFam" id="1.20.1250.20:FF:000011">
    <property type="entry name" value="MFS multidrug transporter, putative"/>
    <property type="match status" value="1"/>
</dbReference>
<dbReference type="PROSITE" id="PS50181">
    <property type="entry name" value="FBOX"/>
    <property type="match status" value="1"/>
</dbReference>
<keyword evidence="4 8" id="KW-1133">Transmembrane helix</keyword>
<dbReference type="SUPFAM" id="SSF103473">
    <property type="entry name" value="MFS general substrate transporter"/>
    <property type="match status" value="1"/>
</dbReference>
<evidence type="ECO:0000259" key="9">
    <source>
        <dbReference type="PROSITE" id="PS50181"/>
    </source>
</evidence>
<feature type="transmembrane region" description="Helical" evidence="8">
    <location>
        <begin position="677"/>
        <end position="698"/>
    </location>
</feature>
<name>A0A428P980_9HYPO</name>
<evidence type="ECO:0000256" key="6">
    <source>
        <dbReference type="ARBA" id="ARBA00023180"/>
    </source>
</evidence>
<dbReference type="Proteomes" id="UP000288168">
    <property type="component" value="Unassembled WGS sequence"/>
</dbReference>
<comment type="similarity">
    <text evidence="2">Belongs to the major facilitator superfamily.</text>
</comment>
<dbReference type="Pfam" id="PF07690">
    <property type="entry name" value="MFS_1"/>
    <property type="match status" value="1"/>
</dbReference>
<feature type="transmembrane region" description="Helical" evidence="8">
    <location>
        <begin position="704"/>
        <end position="726"/>
    </location>
</feature>
<dbReference type="GO" id="GO:0022857">
    <property type="term" value="F:transmembrane transporter activity"/>
    <property type="evidence" value="ECO:0007669"/>
    <property type="project" value="InterPro"/>
</dbReference>
<dbReference type="CDD" id="cd09917">
    <property type="entry name" value="F-box_SF"/>
    <property type="match status" value="1"/>
</dbReference>
<dbReference type="SUPFAM" id="SSF81383">
    <property type="entry name" value="F-box domain"/>
    <property type="match status" value="1"/>
</dbReference>
<dbReference type="GO" id="GO:0016020">
    <property type="term" value="C:membrane"/>
    <property type="evidence" value="ECO:0007669"/>
    <property type="project" value="UniProtKB-SubCell"/>
</dbReference>
<feature type="transmembrane region" description="Helical" evidence="8">
    <location>
        <begin position="747"/>
        <end position="765"/>
    </location>
</feature>
<evidence type="ECO:0000313" key="12">
    <source>
        <dbReference type="Proteomes" id="UP000288168"/>
    </source>
</evidence>
<evidence type="ECO:0000256" key="4">
    <source>
        <dbReference type="ARBA" id="ARBA00022989"/>
    </source>
</evidence>
<feature type="transmembrane region" description="Helical" evidence="8">
    <location>
        <begin position="431"/>
        <end position="450"/>
    </location>
</feature>
<dbReference type="PANTHER" id="PTHR23502">
    <property type="entry name" value="MAJOR FACILITATOR SUPERFAMILY"/>
    <property type="match status" value="1"/>
</dbReference>
<feature type="transmembrane region" description="Helical" evidence="8">
    <location>
        <begin position="629"/>
        <end position="656"/>
    </location>
</feature>
<evidence type="ECO:0000256" key="3">
    <source>
        <dbReference type="ARBA" id="ARBA00022692"/>
    </source>
</evidence>
<dbReference type="AlphaFoldDB" id="A0A428P980"/>
<comment type="caution">
    <text evidence="11">The sequence shown here is derived from an EMBL/GenBank/DDBJ whole genome shotgun (WGS) entry which is preliminary data.</text>
</comment>
<evidence type="ECO:0000256" key="1">
    <source>
        <dbReference type="ARBA" id="ARBA00004141"/>
    </source>
</evidence>
<dbReference type="InterPro" id="IPR001810">
    <property type="entry name" value="F-box_dom"/>
</dbReference>
<feature type="transmembrane region" description="Helical" evidence="8">
    <location>
        <begin position="462"/>
        <end position="480"/>
    </location>
</feature>
<sequence length="808" mass="89696">MAAIGLLQLPTELTEQICGWIDPGDLLRVRQTCREINERTFHLFAQRFFESRCVMILPESLENLHQISQHPVLSKAVHTLEISTLYFVPPDELQPSLGPQQDDMASWYRTPAVVAYQAYHSAQQTLLKSDVGIPRLTDALKGFTNCTSIGMVNLHTRLPWGFKVLTRRLEICFPTKESVPDYGLEQFINYQHVSQAGEESGPGVVDFILRAVVRLAMNCHVPVRRLNIFSRGDPDSACPGLSEYHSSELLKVNRLDFVLVTSNCTCWAHDGGKAWKDSVKLIAACPELTHLHVSMWHRLRFASLSYIHAPRLETFELQSMECRDADMIDFFRRHRETLRSLSTEQQWRKKAHPNSQTATTPDENAYNNFTVGWEEPPDQDPDNPLNWSTGRKWSIIGILSFITFLTPLASAIMAPGVPLIMAEFETSNDEVATFMVSVFVLGFAFGPLLMAPLSELYGRTPVYHVCNTLFIIFSIGCALSQNIGMLIAFRFLSGFVGVATVTCGSGTIADMVPPEKRGAAMSIWSIGPLLGPVIGPVCAGFLVEARVWGCSDGFLCSILRNTTGINKYRSAMQPAGTPKEIFISAITRPMRMLLFSPIVTMVCVYIATLYGMLYLLFTTFTFVYHDMYGFSAVGAGLSFIAGGVGNLLGLMFVGYLSDKLIRVGQSEGKAVEPEQRLDLRLTVPTALTLPIGLIMYGWTAEKQLHWIVPMIGTSIMGFGMIGIFMISQTYLVDAFTRHAASVTAANAILRSLLGALLPLCGLKLYDALGLGWGNTLLGLLSLTLAPVPWLLNSFGGRIRNNPRFRREF</sequence>